<sequence length="96" mass="10923">MHIKPMLAVPVCLVAVFVFWITGSSAWSDCARSYHCAKRIIEGYLQRFGKDCNGDGVTNCYDYMMVNGNGGYGCTAPLNRSENGRKWLRRYEECRL</sequence>
<name>A0A9J7E7I9_SPOLT</name>
<dbReference type="KEGG" id="sliu:111353698"/>
<evidence type="ECO:0000313" key="9">
    <source>
        <dbReference type="Proteomes" id="UP000301870"/>
    </source>
</evidence>
<dbReference type="InterPro" id="IPR008597">
    <property type="entry name" value="Invert_lysozyme"/>
</dbReference>
<dbReference type="Pfam" id="PF05497">
    <property type="entry name" value="Destabilase"/>
    <property type="match status" value="1"/>
</dbReference>
<keyword evidence="5" id="KW-0378">Hydrolase</keyword>
<evidence type="ECO:0000256" key="5">
    <source>
        <dbReference type="ARBA" id="ARBA00022801"/>
    </source>
</evidence>
<dbReference type="GO" id="GO:0003796">
    <property type="term" value="F:lysozyme activity"/>
    <property type="evidence" value="ECO:0007669"/>
    <property type="project" value="UniProtKB-EC"/>
</dbReference>
<keyword evidence="8" id="KW-0732">Signal</keyword>
<keyword evidence="6" id="KW-0326">Glycosidase</keyword>
<dbReference type="Proteomes" id="UP000301870">
    <property type="component" value="Chromosome 17"/>
</dbReference>
<evidence type="ECO:0000313" key="11">
    <source>
        <dbReference type="RefSeq" id="XP_022822579.1"/>
    </source>
</evidence>
<evidence type="ECO:0000256" key="1">
    <source>
        <dbReference type="ARBA" id="ARBA00000632"/>
    </source>
</evidence>
<feature type="disulfide bond" evidence="7">
    <location>
        <begin position="30"/>
        <end position="36"/>
    </location>
</feature>
<dbReference type="EC" id="3.2.1.17" evidence="2"/>
<keyword evidence="4" id="KW-0081">Bacteriolytic enzyme</keyword>
<organism evidence="9 11">
    <name type="scientific">Spodoptera litura</name>
    <name type="common">Asian cotton leafworm</name>
    <dbReference type="NCBI Taxonomy" id="69820"/>
    <lineage>
        <taxon>Eukaryota</taxon>
        <taxon>Metazoa</taxon>
        <taxon>Ecdysozoa</taxon>
        <taxon>Arthropoda</taxon>
        <taxon>Hexapoda</taxon>
        <taxon>Insecta</taxon>
        <taxon>Pterygota</taxon>
        <taxon>Neoptera</taxon>
        <taxon>Endopterygota</taxon>
        <taxon>Lepidoptera</taxon>
        <taxon>Glossata</taxon>
        <taxon>Ditrysia</taxon>
        <taxon>Noctuoidea</taxon>
        <taxon>Noctuidae</taxon>
        <taxon>Amphipyrinae</taxon>
        <taxon>Spodoptera</taxon>
    </lineage>
</organism>
<gene>
    <name evidence="10 11" type="primary">LOC111353698</name>
</gene>
<feature type="chain" id="PRO_5044698583" description="lysozyme" evidence="8">
    <location>
        <begin position="27"/>
        <end position="96"/>
    </location>
</feature>
<proteinExistence type="predicted"/>
<evidence type="ECO:0000256" key="4">
    <source>
        <dbReference type="ARBA" id="ARBA00022638"/>
    </source>
</evidence>
<evidence type="ECO:0000313" key="10">
    <source>
        <dbReference type="RefSeq" id="XP_022822578.1"/>
    </source>
</evidence>
<evidence type="ECO:0000256" key="8">
    <source>
        <dbReference type="SAM" id="SignalP"/>
    </source>
</evidence>
<dbReference type="RefSeq" id="XP_022822578.1">
    <property type="nucleotide sequence ID" value="XM_022966810.1"/>
</dbReference>
<dbReference type="PROSITE" id="PS51909">
    <property type="entry name" value="LYSOZYME_I"/>
    <property type="match status" value="1"/>
</dbReference>
<evidence type="ECO:0000256" key="6">
    <source>
        <dbReference type="ARBA" id="ARBA00023295"/>
    </source>
</evidence>
<evidence type="ECO:0000256" key="3">
    <source>
        <dbReference type="ARBA" id="ARBA00022529"/>
    </source>
</evidence>
<dbReference type="GO" id="GO:0031640">
    <property type="term" value="P:killing of cells of another organism"/>
    <property type="evidence" value="ECO:0007669"/>
    <property type="project" value="UniProtKB-KW"/>
</dbReference>
<evidence type="ECO:0000256" key="7">
    <source>
        <dbReference type="PIRSR" id="PIRSR608597-3"/>
    </source>
</evidence>
<accession>A0A9J7E7I9</accession>
<dbReference type="GeneID" id="111353698"/>
<evidence type="ECO:0000256" key="2">
    <source>
        <dbReference type="ARBA" id="ARBA00012732"/>
    </source>
</evidence>
<dbReference type="AlphaFoldDB" id="A0A9J7E7I9"/>
<keyword evidence="7" id="KW-1015">Disulfide bond</keyword>
<comment type="catalytic activity">
    <reaction evidence="1">
        <text>Hydrolysis of (1-&gt;4)-beta-linkages between N-acetylmuramic acid and N-acetyl-D-glucosamine residues in a peptidoglycan and between N-acetyl-D-glucosamine residues in chitodextrins.</text>
        <dbReference type="EC" id="3.2.1.17"/>
    </reaction>
</comment>
<dbReference type="OrthoDB" id="6331689at2759"/>
<dbReference type="Gene3D" id="1.10.530.10">
    <property type="match status" value="1"/>
</dbReference>
<protein>
    <recommendedName>
        <fullName evidence="2">lysozyme</fullName>
        <ecNumber evidence="2">3.2.1.17</ecNumber>
    </recommendedName>
</protein>
<reference evidence="10 11" key="1">
    <citation type="submission" date="2025-04" db="UniProtKB">
        <authorList>
            <consortium name="RefSeq"/>
        </authorList>
    </citation>
    <scope>IDENTIFICATION</scope>
    <source>
        <strain evidence="10 11">Ishihara</strain>
        <tissue evidence="10 11">Whole body</tissue>
    </source>
</reference>
<keyword evidence="3" id="KW-0929">Antimicrobial</keyword>
<keyword evidence="9" id="KW-1185">Reference proteome</keyword>
<dbReference type="RefSeq" id="XP_022822579.1">
    <property type="nucleotide sequence ID" value="XM_022966811.1"/>
</dbReference>
<dbReference type="GO" id="GO:0042742">
    <property type="term" value="P:defense response to bacterium"/>
    <property type="evidence" value="ECO:0007669"/>
    <property type="project" value="UniProtKB-KW"/>
</dbReference>
<feature type="signal peptide" evidence="8">
    <location>
        <begin position="1"/>
        <end position="26"/>
    </location>
</feature>